<keyword evidence="2" id="KW-1185">Reference proteome</keyword>
<feature type="non-terminal residue" evidence="1">
    <location>
        <position position="1"/>
    </location>
</feature>
<sequence>CTYCRSDLLKAETDGWCCRKGASILPSLPPYSPEIRQFCLAHPRTVSTVSRPLNNLFSFSAIGTTGQFVPFNGPANVAVTGRVYHR</sequence>
<dbReference type="AlphaFoldDB" id="A0A3N4HHU4"/>
<protein>
    <submittedName>
        <fullName evidence="1">Uncharacterized protein</fullName>
    </submittedName>
</protein>
<evidence type="ECO:0000313" key="2">
    <source>
        <dbReference type="Proteomes" id="UP000275078"/>
    </source>
</evidence>
<proteinExistence type="predicted"/>
<dbReference type="Proteomes" id="UP000275078">
    <property type="component" value="Unassembled WGS sequence"/>
</dbReference>
<organism evidence="1 2">
    <name type="scientific">Ascobolus immersus RN42</name>
    <dbReference type="NCBI Taxonomy" id="1160509"/>
    <lineage>
        <taxon>Eukaryota</taxon>
        <taxon>Fungi</taxon>
        <taxon>Dikarya</taxon>
        <taxon>Ascomycota</taxon>
        <taxon>Pezizomycotina</taxon>
        <taxon>Pezizomycetes</taxon>
        <taxon>Pezizales</taxon>
        <taxon>Ascobolaceae</taxon>
        <taxon>Ascobolus</taxon>
    </lineage>
</organism>
<gene>
    <name evidence="1" type="ORF">BJ508DRAFT_198072</name>
</gene>
<reference evidence="1 2" key="1">
    <citation type="journal article" date="2018" name="Nat. Ecol. Evol.">
        <title>Pezizomycetes genomes reveal the molecular basis of ectomycorrhizal truffle lifestyle.</title>
        <authorList>
            <person name="Murat C."/>
            <person name="Payen T."/>
            <person name="Noel B."/>
            <person name="Kuo A."/>
            <person name="Morin E."/>
            <person name="Chen J."/>
            <person name="Kohler A."/>
            <person name="Krizsan K."/>
            <person name="Balestrini R."/>
            <person name="Da Silva C."/>
            <person name="Montanini B."/>
            <person name="Hainaut M."/>
            <person name="Levati E."/>
            <person name="Barry K.W."/>
            <person name="Belfiori B."/>
            <person name="Cichocki N."/>
            <person name="Clum A."/>
            <person name="Dockter R.B."/>
            <person name="Fauchery L."/>
            <person name="Guy J."/>
            <person name="Iotti M."/>
            <person name="Le Tacon F."/>
            <person name="Lindquist E.A."/>
            <person name="Lipzen A."/>
            <person name="Malagnac F."/>
            <person name="Mello A."/>
            <person name="Molinier V."/>
            <person name="Miyauchi S."/>
            <person name="Poulain J."/>
            <person name="Riccioni C."/>
            <person name="Rubini A."/>
            <person name="Sitrit Y."/>
            <person name="Splivallo R."/>
            <person name="Traeger S."/>
            <person name="Wang M."/>
            <person name="Zifcakova L."/>
            <person name="Wipf D."/>
            <person name="Zambonelli A."/>
            <person name="Paolocci F."/>
            <person name="Nowrousian M."/>
            <person name="Ottonello S."/>
            <person name="Baldrian P."/>
            <person name="Spatafora J.W."/>
            <person name="Henrissat B."/>
            <person name="Nagy L.G."/>
            <person name="Aury J.M."/>
            <person name="Wincker P."/>
            <person name="Grigoriev I.V."/>
            <person name="Bonfante P."/>
            <person name="Martin F.M."/>
        </authorList>
    </citation>
    <scope>NUCLEOTIDE SEQUENCE [LARGE SCALE GENOMIC DNA]</scope>
    <source>
        <strain evidence="1 2">RN42</strain>
    </source>
</reference>
<dbReference type="EMBL" id="ML119867">
    <property type="protein sequence ID" value="RPA72318.1"/>
    <property type="molecule type" value="Genomic_DNA"/>
</dbReference>
<evidence type="ECO:0000313" key="1">
    <source>
        <dbReference type="EMBL" id="RPA72318.1"/>
    </source>
</evidence>
<accession>A0A3N4HHU4</accession>
<name>A0A3N4HHU4_ASCIM</name>
<feature type="non-terminal residue" evidence="1">
    <location>
        <position position="86"/>
    </location>
</feature>
<dbReference type="OrthoDB" id="5424880at2759"/>